<dbReference type="InterPro" id="IPR023214">
    <property type="entry name" value="HAD_sf"/>
</dbReference>
<dbReference type="EMBL" id="JABRWJ010000005">
    <property type="protein sequence ID" value="NRF69058.1"/>
    <property type="molecule type" value="Genomic_DNA"/>
</dbReference>
<evidence type="ECO:0000256" key="3">
    <source>
        <dbReference type="ARBA" id="ARBA00022842"/>
    </source>
</evidence>
<comment type="caution">
    <text evidence="4">The sequence shown here is derived from an EMBL/GenBank/DDBJ whole genome shotgun (WGS) entry which is preliminary data.</text>
</comment>
<reference evidence="4 5" key="1">
    <citation type="submission" date="2020-05" db="EMBL/GenBank/DDBJ databases">
        <title>Aquincola sp. isolate from soil.</title>
        <authorList>
            <person name="Han J."/>
            <person name="Kim D.-U."/>
        </authorList>
    </citation>
    <scope>NUCLEOTIDE SEQUENCE [LARGE SCALE GENOMIC DNA]</scope>
    <source>
        <strain evidence="4 5">S2</strain>
    </source>
</reference>
<evidence type="ECO:0000256" key="1">
    <source>
        <dbReference type="ARBA" id="ARBA00022723"/>
    </source>
</evidence>
<evidence type="ECO:0000313" key="4">
    <source>
        <dbReference type="EMBL" id="NRF69058.1"/>
    </source>
</evidence>
<proteinExistence type="predicted"/>
<dbReference type="InterPro" id="IPR006385">
    <property type="entry name" value="HAD_hydro_SerB1"/>
</dbReference>
<dbReference type="Proteomes" id="UP000737171">
    <property type="component" value="Unassembled WGS sequence"/>
</dbReference>
<sequence length="220" mass="24475">MTLTLFDLDHTLLEGDSDVLWCEFLMDQGVLDRAEFGARNAAMDHDYRAGTVGAQEFCEFYVSTLTARTVDEWQPLRRAFLDGVIAPRIKPAARALVQRHAEAGELLVMTTATNRFITELTAAHLGLPHLIATECERIGARFSGRTSGTLNMREGKVTRLNDWLAERQIRLAECNSTLYSDSINDLPLLLAVRHPVVVDPDPRLAAEAAERGWPVISLMA</sequence>
<dbReference type="PANTHER" id="PTHR43344">
    <property type="entry name" value="PHOSPHOSERINE PHOSPHATASE"/>
    <property type="match status" value="1"/>
</dbReference>
<dbReference type="Gene3D" id="3.40.50.1000">
    <property type="entry name" value="HAD superfamily/HAD-like"/>
    <property type="match status" value="1"/>
</dbReference>
<evidence type="ECO:0000256" key="2">
    <source>
        <dbReference type="ARBA" id="ARBA00022801"/>
    </source>
</evidence>
<organism evidence="4 5">
    <name type="scientific">Pseudaquabacterium terrae</name>
    <dbReference type="NCBI Taxonomy" id="2732868"/>
    <lineage>
        <taxon>Bacteria</taxon>
        <taxon>Pseudomonadati</taxon>
        <taxon>Pseudomonadota</taxon>
        <taxon>Betaproteobacteria</taxon>
        <taxon>Burkholderiales</taxon>
        <taxon>Sphaerotilaceae</taxon>
        <taxon>Pseudaquabacterium</taxon>
    </lineage>
</organism>
<protein>
    <submittedName>
        <fullName evidence="4">HAD-IB family hydrolase</fullName>
    </submittedName>
</protein>
<dbReference type="GO" id="GO:0016787">
    <property type="term" value="F:hydrolase activity"/>
    <property type="evidence" value="ECO:0007669"/>
    <property type="project" value="UniProtKB-KW"/>
</dbReference>
<evidence type="ECO:0000313" key="5">
    <source>
        <dbReference type="Proteomes" id="UP000737171"/>
    </source>
</evidence>
<accession>A0ABX2EKC7</accession>
<dbReference type="PANTHER" id="PTHR43344:SF13">
    <property type="entry name" value="PHOSPHATASE RV3661-RELATED"/>
    <property type="match status" value="1"/>
</dbReference>
<dbReference type="Pfam" id="PF12710">
    <property type="entry name" value="HAD"/>
    <property type="match status" value="1"/>
</dbReference>
<dbReference type="InterPro" id="IPR036412">
    <property type="entry name" value="HAD-like_sf"/>
</dbReference>
<keyword evidence="2 4" id="KW-0378">Hydrolase</keyword>
<dbReference type="NCBIfam" id="TIGR01490">
    <property type="entry name" value="HAD-SF-IB-hyp1"/>
    <property type="match status" value="1"/>
</dbReference>
<gene>
    <name evidence="4" type="ORF">HLB44_18855</name>
</gene>
<keyword evidence="3" id="KW-0460">Magnesium</keyword>
<keyword evidence="5" id="KW-1185">Reference proteome</keyword>
<keyword evidence="1" id="KW-0479">Metal-binding</keyword>
<dbReference type="InterPro" id="IPR050582">
    <property type="entry name" value="HAD-like_SerB"/>
</dbReference>
<dbReference type="Gene3D" id="1.20.1440.100">
    <property type="entry name" value="SG protein - dephosphorylation function"/>
    <property type="match status" value="1"/>
</dbReference>
<dbReference type="SUPFAM" id="SSF56784">
    <property type="entry name" value="HAD-like"/>
    <property type="match status" value="1"/>
</dbReference>
<dbReference type="NCBIfam" id="TIGR01488">
    <property type="entry name" value="HAD-SF-IB"/>
    <property type="match status" value="1"/>
</dbReference>
<name>A0ABX2EKC7_9BURK</name>